<keyword evidence="6" id="KW-0378">Hydrolase</keyword>
<keyword evidence="9 11" id="KW-0472">Membrane</keyword>
<evidence type="ECO:0000259" key="14">
    <source>
        <dbReference type="PROSITE" id="PS50929"/>
    </source>
</evidence>
<evidence type="ECO:0000256" key="1">
    <source>
        <dbReference type="ARBA" id="ARBA00004651"/>
    </source>
</evidence>
<dbReference type="InterPro" id="IPR011527">
    <property type="entry name" value="ABC1_TM_dom"/>
</dbReference>
<feature type="domain" description="ABC transporter" evidence="13">
    <location>
        <begin position="337"/>
        <end position="571"/>
    </location>
</feature>
<keyword evidence="6" id="KW-0788">Thiol protease</keyword>
<feature type="transmembrane region" description="Helical" evidence="11">
    <location>
        <begin position="247"/>
        <end position="268"/>
    </location>
</feature>
<keyword evidence="2" id="KW-0813">Transport</keyword>
<name>A0A841TPA5_9BACL</name>
<evidence type="ECO:0000259" key="12">
    <source>
        <dbReference type="PROSITE" id="PS50042"/>
    </source>
</evidence>
<dbReference type="Gene3D" id="3.40.50.300">
    <property type="entry name" value="P-loop containing nucleotide triphosphate hydrolases"/>
    <property type="match status" value="1"/>
</dbReference>
<evidence type="ECO:0000256" key="2">
    <source>
        <dbReference type="ARBA" id="ARBA00022448"/>
    </source>
</evidence>
<feature type="transmembrane region" description="Helical" evidence="11">
    <location>
        <begin position="20"/>
        <end position="45"/>
    </location>
</feature>
<evidence type="ECO:0000313" key="16">
    <source>
        <dbReference type="Proteomes" id="UP000553776"/>
    </source>
</evidence>
<keyword evidence="8 11" id="KW-1133">Transmembrane helix</keyword>
<dbReference type="AlphaFoldDB" id="A0A841TPA5"/>
<dbReference type="GO" id="GO:0140359">
    <property type="term" value="F:ABC-type transporter activity"/>
    <property type="evidence" value="ECO:0007669"/>
    <property type="project" value="InterPro"/>
</dbReference>
<dbReference type="GO" id="GO:0005524">
    <property type="term" value="F:ATP binding"/>
    <property type="evidence" value="ECO:0007669"/>
    <property type="project" value="UniProtKB-KW"/>
</dbReference>
<dbReference type="PROSITE" id="PS00211">
    <property type="entry name" value="ABC_TRANSPORTER_1"/>
    <property type="match status" value="1"/>
</dbReference>
<evidence type="ECO:0000256" key="8">
    <source>
        <dbReference type="ARBA" id="ARBA00022989"/>
    </source>
</evidence>
<dbReference type="PROSITE" id="PS50929">
    <property type="entry name" value="ABC_TM1F"/>
    <property type="match status" value="1"/>
</dbReference>
<feature type="transmembrane region" description="Helical" evidence="11">
    <location>
        <begin position="57"/>
        <end position="82"/>
    </location>
</feature>
<dbReference type="CDD" id="cd07346">
    <property type="entry name" value="ABC_6TM_exporters"/>
    <property type="match status" value="1"/>
</dbReference>
<dbReference type="SMART" id="SM00382">
    <property type="entry name" value="AAA"/>
    <property type="match status" value="1"/>
</dbReference>
<dbReference type="SUPFAM" id="SSF51206">
    <property type="entry name" value="cAMP-binding domain-like"/>
    <property type="match status" value="1"/>
</dbReference>
<evidence type="ECO:0000256" key="5">
    <source>
        <dbReference type="ARBA" id="ARBA00022741"/>
    </source>
</evidence>
<protein>
    <submittedName>
        <fullName evidence="15">ATP-binding cassette domain-containing protein</fullName>
    </submittedName>
</protein>
<dbReference type="InterPro" id="IPR027417">
    <property type="entry name" value="P-loop_NTPase"/>
</dbReference>
<evidence type="ECO:0000256" key="4">
    <source>
        <dbReference type="ARBA" id="ARBA00022692"/>
    </source>
</evidence>
<dbReference type="InterPro" id="IPR017871">
    <property type="entry name" value="ABC_transporter-like_CS"/>
</dbReference>
<dbReference type="CDD" id="cd00038">
    <property type="entry name" value="CAP_ED"/>
    <property type="match status" value="1"/>
</dbReference>
<dbReference type="Pfam" id="PF00027">
    <property type="entry name" value="cNMP_binding"/>
    <property type="match status" value="1"/>
</dbReference>
<dbReference type="GO" id="GO:0034040">
    <property type="term" value="F:ATPase-coupled lipid transmembrane transporter activity"/>
    <property type="evidence" value="ECO:0007669"/>
    <property type="project" value="TreeGrafter"/>
</dbReference>
<dbReference type="GO" id="GO:0008234">
    <property type="term" value="F:cysteine-type peptidase activity"/>
    <property type="evidence" value="ECO:0007669"/>
    <property type="project" value="UniProtKB-KW"/>
</dbReference>
<dbReference type="SUPFAM" id="SSF52540">
    <property type="entry name" value="P-loop containing nucleoside triphosphate hydrolases"/>
    <property type="match status" value="1"/>
</dbReference>
<keyword evidence="5" id="KW-0547">Nucleotide-binding</keyword>
<dbReference type="InterPro" id="IPR039421">
    <property type="entry name" value="Type_1_exporter"/>
</dbReference>
<dbReference type="RefSeq" id="WP_185134022.1">
    <property type="nucleotide sequence ID" value="NZ_BORM01000020.1"/>
</dbReference>
<dbReference type="PRINTS" id="PR00103">
    <property type="entry name" value="CAMPKINASE"/>
</dbReference>
<reference evidence="15 16" key="1">
    <citation type="submission" date="2020-08" db="EMBL/GenBank/DDBJ databases">
        <title>Cohnella phylogeny.</title>
        <authorList>
            <person name="Dunlap C."/>
        </authorList>
    </citation>
    <scope>NUCLEOTIDE SEQUENCE [LARGE SCALE GENOMIC DNA]</scope>
    <source>
        <strain evidence="15 16">DSM 25239</strain>
    </source>
</reference>
<evidence type="ECO:0000256" key="7">
    <source>
        <dbReference type="ARBA" id="ARBA00022840"/>
    </source>
</evidence>
<feature type="domain" description="ABC transmembrane type-1" evidence="14">
    <location>
        <begin position="27"/>
        <end position="303"/>
    </location>
</feature>
<evidence type="ECO:0000259" key="13">
    <source>
        <dbReference type="PROSITE" id="PS50893"/>
    </source>
</evidence>
<dbReference type="SUPFAM" id="SSF90123">
    <property type="entry name" value="ABC transporter transmembrane region"/>
    <property type="match status" value="1"/>
</dbReference>
<dbReference type="InterPro" id="IPR003593">
    <property type="entry name" value="AAA+_ATPase"/>
</dbReference>
<dbReference type="SMART" id="SM00100">
    <property type="entry name" value="cNMP"/>
    <property type="match status" value="1"/>
</dbReference>
<evidence type="ECO:0000313" key="15">
    <source>
        <dbReference type="EMBL" id="MBB6689985.1"/>
    </source>
</evidence>
<proteinExistence type="predicted"/>
<evidence type="ECO:0000256" key="11">
    <source>
        <dbReference type="SAM" id="Phobius"/>
    </source>
</evidence>
<dbReference type="Gene3D" id="1.20.1560.10">
    <property type="entry name" value="ABC transporter type 1, transmembrane domain"/>
    <property type="match status" value="1"/>
</dbReference>
<evidence type="ECO:0000256" key="3">
    <source>
        <dbReference type="ARBA" id="ARBA00022475"/>
    </source>
</evidence>
<dbReference type="PROSITE" id="PS00889">
    <property type="entry name" value="CNMP_BINDING_2"/>
    <property type="match status" value="1"/>
</dbReference>
<dbReference type="InterPro" id="IPR014710">
    <property type="entry name" value="RmlC-like_jellyroll"/>
</dbReference>
<dbReference type="GO" id="GO:0016887">
    <property type="term" value="F:ATP hydrolysis activity"/>
    <property type="evidence" value="ECO:0007669"/>
    <property type="project" value="InterPro"/>
</dbReference>
<evidence type="ECO:0000256" key="6">
    <source>
        <dbReference type="ARBA" id="ARBA00022807"/>
    </source>
</evidence>
<dbReference type="Pfam" id="PF00005">
    <property type="entry name" value="ABC_tran"/>
    <property type="match status" value="1"/>
</dbReference>
<dbReference type="PROSITE" id="PS50042">
    <property type="entry name" value="CNMP_BINDING_3"/>
    <property type="match status" value="1"/>
</dbReference>
<keyword evidence="16" id="KW-1185">Reference proteome</keyword>
<keyword evidence="6" id="KW-0645">Protease</keyword>
<feature type="domain" description="Cyclic nucleotide-binding" evidence="12">
    <location>
        <begin position="596"/>
        <end position="718"/>
    </location>
</feature>
<sequence length="721" mass="79507">MFLPVLRQLLGYIRGYKRLLAFFVPTMLLDLAFVSLAPLSFQFMIDRAVIPRDMNAFALILIALAACGVVCLGAGVASDYALARIAALTQKDLRRRLFDRLQSANMGYLQRSRSGELLSLFASDLPAVERALGVLLTTGIQSTVVVAVTLAVLFYLQGTMAVAILLGAAAIYAGPALLRRRSEAVNRAHKEMLDRMTSDVQEAINARKVIRGFHLQKAMADKFAVRLGEMFRIHYRRNVVGAQLDRLPVISMLVVNLTIIALGSYLAIRGSITLGALVAFFTMYTSMGNSVFNLTYVIPVLTDVSVSLERIKKLMDAPEEPAGGSHRESLRERLPEIRFSDVGFRYDERRDALKRIDLVISPGETAAFVGSSGSGKSTAVQLLLGFYEPSAGSILVNGRRLDEWDRGSLREQLGVVFQDSFLFRGTVADNIRIAKPDASMEEIAAAAKRAEIHDFVSSLPDGYETEVLDDGANFSGGQRQRLAIARAVLRDPPLLLLDEATSALDPISEASINRTFRDLAADRTVVTVTHRLSSIAGADRIFVFDRGELVGCGTHAELLAEGGYYKELWDKQNGFAVSESGRKANIDGERLARLPFFRGIEPRLLEEIGALFDTETFEAGQTVIREGDAGEKFYLIARGRVEISKRDPEAEEGKLRLAVLEDGDHFGEIALLENVTRTADVATLSPCVFLTLQRKVLYYVLSQYPEIDAHVRQTLRERKSS</sequence>
<dbReference type="InterPro" id="IPR000595">
    <property type="entry name" value="cNMP-bd_dom"/>
</dbReference>
<organism evidence="15 16">
    <name type="scientific">Cohnella xylanilytica</name>
    <dbReference type="NCBI Taxonomy" id="557555"/>
    <lineage>
        <taxon>Bacteria</taxon>
        <taxon>Bacillati</taxon>
        <taxon>Bacillota</taxon>
        <taxon>Bacilli</taxon>
        <taxon>Bacillales</taxon>
        <taxon>Paenibacillaceae</taxon>
        <taxon>Cohnella</taxon>
    </lineage>
</organism>
<dbReference type="InterPro" id="IPR018490">
    <property type="entry name" value="cNMP-bd_dom_sf"/>
</dbReference>
<dbReference type="Pfam" id="PF00664">
    <property type="entry name" value="ABC_membrane"/>
    <property type="match status" value="1"/>
</dbReference>
<keyword evidence="4 11" id="KW-0812">Transmembrane</keyword>
<comment type="subcellular location">
    <subcellularLocation>
        <location evidence="1">Cell membrane</location>
        <topology evidence="1">Multi-pass membrane protein</topology>
    </subcellularLocation>
</comment>
<dbReference type="InterPro" id="IPR018488">
    <property type="entry name" value="cNMP-bd_CS"/>
</dbReference>
<evidence type="ECO:0000256" key="10">
    <source>
        <dbReference type="ARBA" id="ARBA00023159"/>
    </source>
</evidence>
<accession>A0A841TPA5</accession>
<dbReference type="Gene3D" id="2.60.120.10">
    <property type="entry name" value="Jelly Rolls"/>
    <property type="match status" value="1"/>
</dbReference>
<keyword evidence="3" id="KW-1003">Cell membrane</keyword>
<evidence type="ECO:0000256" key="9">
    <source>
        <dbReference type="ARBA" id="ARBA00023136"/>
    </source>
</evidence>
<dbReference type="PROSITE" id="PS50893">
    <property type="entry name" value="ABC_TRANSPORTER_2"/>
    <property type="match status" value="1"/>
</dbReference>
<feature type="transmembrane region" description="Helical" evidence="11">
    <location>
        <begin position="160"/>
        <end position="178"/>
    </location>
</feature>
<keyword evidence="7 15" id="KW-0067">ATP-binding</keyword>
<dbReference type="PROSITE" id="PS00888">
    <property type="entry name" value="CNMP_BINDING_1"/>
    <property type="match status" value="1"/>
</dbReference>
<gene>
    <name evidence="15" type="ORF">H7B90_01080</name>
</gene>
<feature type="transmembrane region" description="Helical" evidence="11">
    <location>
        <begin position="131"/>
        <end position="154"/>
    </location>
</feature>
<comment type="caution">
    <text evidence="15">The sequence shown here is derived from an EMBL/GenBank/DDBJ whole genome shotgun (WGS) entry which is preliminary data.</text>
</comment>
<keyword evidence="10" id="KW-0010">Activator</keyword>
<dbReference type="PANTHER" id="PTHR24221">
    <property type="entry name" value="ATP-BINDING CASSETTE SUB-FAMILY B"/>
    <property type="match status" value="1"/>
</dbReference>
<dbReference type="EMBL" id="JACJVR010000003">
    <property type="protein sequence ID" value="MBB6689985.1"/>
    <property type="molecule type" value="Genomic_DNA"/>
</dbReference>
<dbReference type="GO" id="GO:0005886">
    <property type="term" value="C:plasma membrane"/>
    <property type="evidence" value="ECO:0007669"/>
    <property type="project" value="UniProtKB-SubCell"/>
</dbReference>
<dbReference type="InterPro" id="IPR036640">
    <property type="entry name" value="ABC1_TM_sf"/>
</dbReference>
<dbReference type="InterPro" id="IPR003439">
    <property type="entry name" value="ABC_transporter-like_ATP-bd"/>
</dbReference>
<dbReference type="Proteomes" id="UP000553776">
    <property type="component" value="Unassembled WGS sequence"/>
</dbReference>
<dbReference type="PANTHER" id="PTHR24221:SF654">
    <property type="entry name" value="ATP-BINDING CASSETTE SUB-FAMILY B MEMBER 6"/>
    <property type="match status" value="1"/>
</dbReference>
<dbReference type="FunFam" id="3.40.50.300:FF:000299">
    <property type="entry name" value="ABC transporter ATP-binding protein/permease"/>
    <property type="match status" value="1"/>
</dbReference>